<dbReference type="SUPFAM" id="SSF53335">
    <property type="entry name" value="S-adenosyl-L-methionine-dependent methyltransferases"/>
    <property type="match status" value="1"/>
</dbReference>
<keyword evidence="6" id="KW-1185">Reference proteome</keyword>
<dbReference type="OrthoDB" id="276151at2759"/>
<dbReference type="Gene3D" id="3.40.50.150">
    <property type="entry name" value="Vaccinia Virus protein VP39"/>
    <property type="match status" value="1"/>
</dbReference>
<sequence>MVDASREVNPPTDRERLRRHFQKFSDADNTYVQGWDDLWQTGYLPFDREQPSPALIDTLKGRKELIENPFVVENGTRRRKRALVPGCGRGYDVLLFASCGYDAYGLECSENALKACKEFAARSGDQYPVWSKEVGQGQIHWICGDFFKDDWSRDSDGKTLNFDLIYDYTFLCALSPTLRPNWAFRMSQLLAPPPAVLICLEFPTAKEPSTGGPPFALRSAVYLQHLSRPGETIPYDENGYVIEQASSDTNERALLRVAHWKAERTHKIGEGTDHVSIWRHK</sequence>
<dbReference type="CDD" id="cd02440">
    <property type="entry name" value="AdoMet_MTases"/>
    <property type="match status" value="1"/>
</dbReference>
<dbReference type="PANTHER" id="PTHR32183:SF6">
    <property type="entry name" value="CYSTEINE SULFINATE DESULFINASE_CYSTEINE DESULFURASE AND RELATED ENZYMES"/>
    <property type="match status" value="1"/>
</dbReference>
<keyword evidence="3 5" id="KW-0808">Transferase</keyword>
<evidence type="ECO:0000256" key="2">
    <source>
        <dbReference type="ARBA" id="ARBA00022603"/>
    </source>
</evidence>
<dbReference type="Proteomes" id="UP000800092">
    <property type="component" value="Unassembled WGS sequence"/>
</dbReference>
<dbReference type="AlphaFoldDB" id="A0A6A6H8F3"/>
<dbReference type="InterPro" id="IPR029063">
    <property type="entry name" value="SAM-dependent_MTases_sf"/>
</dbReference>
<evidence type="ECO:0000313" key="6">
    <source>
        <dbReference type="Proteomes" id="UP000800092"/>
    </source>
</evidence>
<accession>A0A6A6H8F3</accession>
<gene>
    <name evidence="5" type="ORF">EV356DRAFT_178922</name>
</gene>
<keyword evidence="2 5" id="KW-0489">Methyltransferase</keyword>
<name>A0A6A6H8F3_VIRVR</name>
<evidence type="ECO:0000256" key="3">
    <source>
        <dbReference type="ARBA" id="ARBA00022679"/>
    </source>
</evidence>
<dbReference type="PANTHER" id="PTHR32183">
    <property type="match status" value="1"/>
</dbReference>
<protein>
    <submittedName>
        <fullName evidence="5">S-adenosyl-L-methionine-dependent methyltransferase</fullName>
    </submittedName>
</protein>
<organism evidence="5 6">
    <name type="scientific">Viridothelium virens</name>
    <name type="common">Speckled blister lichen</name>
    <name type="synonym">Trypethelium virens</name>
    <dbReference type="NCBI Taxonomy" id="1048519"/>
    <lineage>
        <taxon>Eukaryota</taxon>
        <taxon>Fungi</taxon>
        <taxon>Dikarya</taxon>
        <taxon>Ascomycota</taxon>
        <taxon>Pezizomycotina</taxon>
        <taxon>Dothideomycetes</taxon>
        <taxon>Dothideomycetes incertae sedis</taxon>
        <taxon>Trypetheliales</taxon>
        <taxon>Trypetheliaceae</taxon>
        <taxon>Viridothelium</taxon>
    </lineage>
</organism>
<reference evidence="5" key="1">
    <citation type="journal article" date="2020" name="Stud. Mycol.">
        <title>101 Dothideomycetes genomes: a test case for predicting lifestyles and emergence of pathogens.</title>
        <authorList>
            <person name="Haridas S."/>
            <person name="Albert R."/>
            <person name="Binder M."/>
            <person name="Bloem J."/>
            <person name="Labutti K."/>
            <person name="Salamov A."/>
            <person name="Andreopoulos B."/>
            <person name="Baker S."/>
            <person name="Barry K."/>
            <person name="Bills G."/>
            <person name="Bluhm B."/>
            <person name="Cannon C."/>
            <person name="Castanera R."/>
            <person name="Culley D."/>
            <person name="Daum C."/>
            <person name="Ezra D."/>
            <person name="Gonzalez J."/>
            <person name="Henrissat B."/>
            <person name="Kuo A."/>
            <person name="Liang C."/>
            <person name="Lipzen A."/>
            <person name="Lutzoni F."/>
            <person name="Magnuson J."/>
            <person name="Mondo S."/>
            <person name="Nolan M."/>
            <person name="Ohm R."/>
            <person name="Pangilinan J."/>
            <person name="Park H.-J."/>
            <person name="Ramirez L."/>
            <person name="Alfaro M."/>
            <person name="Sun H."/>
            <person name="Tritt A."/>
            <person name="Yoshinaga Y."/>
            <person name="Zwiers L.-H."/>
            <person name="Turgeon B."/>
            <person name="Goodwin S."/>
            <person name="Spatafora J."/>
            <person name="Crous P."/>
            <person name="Grigoriev I."/>
        </authorList>
    </citation>
    <scope>NUCLEOTIDE SEQUENCE</scope>
    <source>
        <strain evidence="5">Tuck. ex Michener</strain>
    </source>
</reference>
<keyword evidence="4" id="KW-0949">S-adenosyl-L-methionine</keyword>
<evidence type="ECO:0000256" key="1">
    <source>
        <dbReference type="ARBA" id="ARBA00022553"/>
    </source>
</evidence>
<dbReference type="PROSITE" id="PS51585">
    <property type="entry name" value="SAM_MT_TPMT"/>
    <property type="match status" value="1"/>
</dbReference>
<dbReference type="EMBL" id="ML991801">
    <property type="protein sequence ID" value="KAF2234081.1"/>
    <property type="molecule type" value="Genomic_DNA"/>
</dbReference>
<evidence type="ECO:0000313" key="5">
    <source>
        <dbReference type="EMBL" id="KAF2234081.1"/>
    </source>
</evidence>
<dbReference type="GO" id="GO:0032259">
    <property type="term" value="P:methylation"/>
    <property type="evidence" value="ECO:0007669"/>
    <property type="project" value="UniProtKB-KW"/>
</dbReference>
<dbReference type="InterPro" id="IPR008854">
    <property type="entry name" value="TPMT"/>
</dbReference>
<dbReference type="Pfam" id="PF05724">
    <property type="entry name" value="TPMT"/>
    <property type="match status" value="1"/>
</dbReference>
<keyword evidence="1" id="KW-0597">Phosphoprotein</keyword>
<proteinExistence type="predicted"/>
<dbReference type="GO" id="GO:0008757">
    <property type="term" value="F:S-adenosylmethionine-dependent methyltransferase activity"/>
    <property type="evidence" value="ECO:0007669"/>
    <property type="project" value="InterPro"/>
</dbReference>
<evidence type="ECO:0000256" key="4">
    <source>
        <dbReference type="ARBA" id="ARBA00022691"/>
    </source>
</evidence>